<sequence length="69" mass="8615">MEYTEYLALEESNNKKFREQLLTNKQFITGMISKYKIMFKSQWFNNLSKELKKEHYKIYKFYTTKLHTF</sequence>
<protein>
    <submittedName>
        <fullName evidence="1">Uncharacterized protein</fullName>
    </submittedName>
</protein>
<reference evidence="1" key="2">
    <citation type="submission" date="2015-07" db="EMBL/GenBank/DDBJ databases">
        <title>Plasmids, circular viruses and viroids from rat gut.</title>
        <authorList>
            <person name="Jorgensen T.J."/>
            <person name="Hansen M.A."/>
            <person name="Xu Z."/>
            <person name="Tabak M.A."/>
            <person name="Sorensen S.J."/>
            <person name="Hansen L.H."/>
        </authorList>
    </citation>
    <scope>NUCLEOTIDE SEQUENCE</scope>
    <source>
        <strain evidence="1">RGRH0391</strain>
    </source>
</reference>
<name>A0A0H5Q0D2_9ZZZZ</name>
<proteinExistence type="predicted"/>
<evidence type="ECO:0000313" key="1">
    <source>
        <dbReference type="EMBL" id="CRY94870.1"/>
    </source>
</evidence>
<dbReference type="EMBL" id="LN853042">
    <property type="protein sequence ID" value="CRY94870.1"/>
    <property type="molecule type" value="Genomic_DNA"/>
</dbReference>
<organism evidence="1">
    <name type="scientific">uncultured prokaryote</name>
    <dbReference type="NCBI Taxonomy" id="198431"/>
    <lineage>
        <taxon>unclassified sequences</taxon>
        <taxon>environmental samples</taxon>
    </lineage>
</organism>
<accession>A0A0H5Q0D2</accession>
<reference evidence="1" key="1">
    <citation type="submission" date="2015-06" db="EMBL/GenBank/DDBJ databases">
        <authorList>
            <person name="Joergensen T."/>
        </authorList>
    </citation>
    <scope>NUCLEOTIDE SEQUENCE</scope>
    <source>
        <strain evidence="1">RGRH0391</strain>
    </source>
</reference>
<dbReference type="AlphaFoldDB" id="A0A0H5Q0D2"/>